<feature type="chain" id="PRO_5035595008" description="Fatty-acid and retinol-binding protein 1" evidence="1">
    <location>
        <begin position="17"/>
        <end position="218"/>
    </location>
</feature>
<evidence type="ECO:0000313" key="3">
    <source>
        <dbReference type="Proteomes" id="UP000614601"/>
    </source>
</evidence>
<dbReference type="EMBL" id="CAJFDH010000005">
    <property type="protein sequence ID" value="CAD5223491.1"/>
    <property type="molecule type" value="Genomic_DNA"/>
</dbReference>
<dbReference type="AlphaFoldDB" id="A0A811L707"/>
<keyword evidence="1" id="KW-0732">Signal</keyword>
<comment type="caution">
    <text evidence="2">The sequence shown here is derived from an EMBL/GenBank/DDBJ whole genome shotgun (WGS) entry which is preliminary data.</text>
</comment>
<dbReference type="EMBL" id="CAJFCW020000005">
    <property type="protein sequence ID" value="CAG9118021.1"/>
    <property type="molecule type" value="Genomic_DNA"/>
</dbReference>
<reference evidence="2" key="1">
    <citation type="submission" date="2020-09" db="EMBL/GenBank/DDBJ databases">
        <authorList>
            <person name="Kikuchi T."/>
        </authorList>
    </citation>
    <scope>NUCLEOTIDE SEQUENCE</scope>
    <source>
        <strain evidence="2">SH1</strain>
    </source>
</reference>
<dbReference type="Proteomes" id="UP000614601">
    <property type="component" value="Unassembled WGS sequence"/>
</dbReference>
<name>A0A811L707_9BILA</name>
<accession>A0A811L707</accession>
<feature type="signal peptide" evidence="1">
    <location>
        <begin position="1"/>
        <end position="16"/>
    </location>
</feature>
<gene>
    <name evidence="2" type="ORF">BOKJ2_LOCUS10261</name>
</gene>
<dbReference type="Proteomes" id="UP000783686">
    <property type="component" value="Unassembled WGS sequence"/>
</dbReference>
<sequence>MRVLFVLSLFVVSVGATEYGRFFHGFDEKAESMLQNFTSGLTKNETAIFLDIFGSHKDDDRLAENEDLWNQPEVVDRLVMLTEEILEQLNVSKDLNTYFSKSIPPTIEMAKNQIVNSPVAREKTRKALSYIMELYDKLSTEEKAIVKEVDEMTVLLLEHEGLRSQLKETEEPSTTMVSTTETMTMLKTNRVSKPNSASSIKLTLFMPVLSYLIVTHLL</sequence>
<dbReference type="OrthoDB" id="10383783at2759"/>
<evidence type="ECO:0000256" key="1">
    <source>
        <dbReference type="SAM" id="SignalP"/>
    </source>
</evidence>
<organism evidence="2 3">
    <name type="scientific">Bursaphelenchus okinawaensis</name>
    <dbReference type="NCBI Taxonomy" id="465554"/>
    <lineage>
        <taxon>Eukaryota</taxon>
        <taxon>Metazoa</taxon>
        <taxon>Ecdysozoa</taxon>
        <taxon>Nematoda</taxon>
        <taxon>Chromadorea</taxon>
        <taxon>Rhabditida</taxon>
        <taxon>Tylenchina</taxon>
        <taxon>Tylenchomorpha</taxon>
        <taxon>Aphelenchoidea</taxon>
        <taxon>Aphelenchoididae</taxon>
        <taxon>Bursaphelenchus</taxon>
    </lineage>
</organism>
<protein>
    <recommendedName>
        <fullName evidence="4">Fatty-acid and retinol-binding protein 1</fullName>
    </recommendedName>
</protein>
<evidence type="ECO:0000313" key="2">
    <source>
        <dbReference type="EMBL" id="CAD5223491.1"/>
    </source>
</evidence>
<proteinExistence type="predicted"/>
<keyword evidence="3" id="KW-1185">Reference proteome</keyword>
<evidence type="ECO:0008006" key="4">
    <source>
        <dbReference type="Google" id="ProtNLM"/>
    </source>
</evidence>